<proteinExistence type="predicted"/>
<accession>M7ZCI8</accession>
<sequence length="66" mass="6698">MAAPTLATASHQRGRTTPLPRSGVSAATAGDEADHLFVLQSAAPFDGGVASMHDGAATSVFGRYKL</sequence>
<name>M7ZCI8_TRIUA</name>
<reference evidence="2" key="1">
    <citation type="journal article" date="2013" name="Nature">
        <title>Draft genome of the wheat A-genome progenitor Triticum urartu.</title>
        <authorList>
            <person name="Ling H.Q."/>
            <person name="Zhao S."/>
            <person name="Liu D."/>
            <person name="Wang J."/>
            <person name="Sun H."/>
            <person name="Zhang C."/>
            <person name="Fan H."/>
            <person name="Li D."/>
            <person name="Dong L."/>
            <person name="Tao Y."/>
            <person name="Gao C."/>
            <person name="Wu H."/>
            <person name="Li Y."/>
            <person name="Cui Y."/>
            <person name="Guo X."/>
            <person name="Zheng S."/>
            <person name="Wang B."/>
            <person name="Yu K."/>
            <person name="Liang Q."/>
            <person name="Yang W."/>
            <person name="Lou X."/>
            <person name="Chen J."/>
            <person name="Feng M."/>
            <person name="Jian J."/>
            <person name="Zhang X."/>
            <person name="Luo G."/>
            <person name="Jiang Y."/>
            <person name="Liu J."/>
            <person name="Wang Z."/>
            <person name="Sha Y."/>
            <person name="Zhang B."/>
            <person name="Wu H."/>
            <person name="Tang D."/>
            <person name="Shen Q."/>
            <person name="Xue P."/>
            <person name="Zou S."/>
            <person name="Wang X."/>
            <person name="Liu X."/>
            <person name="Wang F."/>
            <person name="Yang Y."/>
            <person name="An X."/>
            <person name="Dong Z."/>
            <person name="Zhang K."/>
            <person name="Zhang X."/>
            <person name="Luo M.C."/>
            <person name="Dvorak J."/>
            <person name="Tong Y."/>
            <person name="Wang J."/>
            <person name="Yang H."/>
            <person name="Li Z."/>
            <person name="Wang D."/>
            <person name="Zhang A."/>
            <person name="Wang J."/>
        </authorList>
    </citation>
    <scope>NUCLEOTIDE SEQUENCE</scope>
</reference>
<organism evidence="2">
    <name type="scientific">Triticum urartu</name>
    <name type="common">Red wild einkorn</name>
    <name type="synonym">Crithodium urartu</name>
    <dbReference type="NCBI Taxonomy" id="4572"/>
    <lineage>
        <taxon>Eukaryota</taxon>
        <taxon>Viridiplantae</taxon>
        <taxon>Streptophyta</taxon>
        <taxon>Embryophyta</taxon>
        <taxon>Tracheophyta</taxon>
        <taxon>Spermatophyta</taxon>
        <taxon>Magnoliopsida</taxon>
        <taxon>Liliopsida</taxon>
        <taxon>Poales</taxon>
        <taxon>Poaceae</taxon>
        <taxon>BOP clade</taxon>
        <taxon>Pooideae</taxon>
        <taxon>Triticodae</taxon>
        <taxon>Triticeae</taxon>
        <taxon>Triticinae</taxon>
        <taxon>Triticum</taxon>
    </lineage>
</organism>
<evidence type="ECO:0000313" key="2">
    <source>
        <dbReference type="EMBL" id="EMS60918.1"/>
    </source>
</evidence>
<protein>
    <submittedName>
        <fullName evidence="2">Uncharacterized protein</fullName>
    </submittedName>
</protein>
<evidence type="ECO:0000256" key="1">
    <source>
        <dbReference type="SAM" id="MobiDB-lite"/>
    </source>
</evidence>
<gene>
    <name evidence="2" type="ORF">TRIUR3_19346</name>
</gene>
<feature type="region of interest" description="Disordered" evidence="1">
    <location>
        <begin position="1"/>
        <end position="27"/>
    </location>
</feature>
<dbReference type="AlphaFoldDB" id="M7ZCI8"/>
<dbReference type="EMBL" id="KD103542">
    <property type="protein sequence ID" value="EMS60918.1"/>
    <property type="molecule type" value="Genomic_DNA"/>
</dbReference>